<name>A0ABU5RVW6_9CYAN</name>
<proteinExistence type="predicted"/>
<reference evidence="2 3" key="1">
    <citation type="submission" date="2023-12" db="EMBL/GenBank/DDBJ databases">
        <title>Baltic Sea Cyanobacteria.</title>
        <authorList>
            <person name="Delbaje E."/>
            <person name="Fewer D.P."/>
            <person name="Shishido T.K."/>
        </authorList>
    </citation>
    <scope>NUCLEOTIDE SEQUENCE [LARGE SCALE GENOMIC DNA]</scope>
    <source>
        <strain evidence="2 3">UHCC 0139</strain>
    </source>
</reference>
<dbReference type="InterPro" id="IPR035919">
    <property type="entry name" value="EAL_sf"/>
</dbReference>
<dbReference type="Gene3D" id="3.20.20.450">
    <property type="entry name" value="EAL domain"/>
    <property type="match status" value="1"/>
</dbReference>
<comment type="caution">
    <text evidence="2">The sequence shown here is derived from an EMBL/GenBank/DDBJ whole genome shotgun (WGS) entry which is preliminary data.</text>
</comment>
<evidence type="ECO:0000313" key="3">
    <source>
        <dbReference type="Proteomes" id="UP001304461"/>
    </source>
</evidence>
<feature type="domain" description="EAL" evidence="1">
    <location>
        <begin position="1"/>
        <end position="40"/>
    </location>
</feature>
<dbReference type="PROSITE" id="PS50883">
    <property type="entry name" value="EAL"/>
    <property type="match status" value="1"/>
</dbReference>
<evidence type="ECO:0000259" key="1">
    <source>
        <dbReference type="PROSITE" id="PS50883"/>
    </source>
</evidence>
<dbReference type="Proteomes" id="UP001304461">
    <property type="component" value="Unassembled WGS sequence"/>
</dbReference>
<organism evidence="2 3">
    <name type="scientific">Cyanobium gracile UHCC 0139</name>
    <dbReference type="NCBI Taxonomy" id="3110308"/>
    <lineage>
        <taxon>Bacteria</taxon>
        <taxon>Bacillati</taxon>
        <taxon>Cyanobacteriota</taxon>
        <taxon>Cyanophyceae</taxon>
        <taxon>Synechococcales</taxon>
        <taxon>Prochlorococcaceae</taxon>
        <taxon>Cyanobium</taxon>
    </lineage>
</organism>
<dbReference type="InterPro" id="IPR001633">
    <property type="entry name" value="EAL_dom"/>
</dbReference>
<accession>A0ABU5RVW6</accession>
<dbReference type="RefSeq" id="WP_323305916.1">
    <property type="nucleotide sequence ID" value="NZ_JAYGHX010000007.1"/>
</dbReference>
<evidence type="ECO:0000313" key="2">
    <source>
        <dbReference type="EMBL" id="MEA5391936.1"/>
    </source>
</evidence>
<gene>
    <name evidence="2" type="ORF">VB738_11785</name>
</gene>
<dbReference type="SUPFAM" id="SSF141868">
    <property type="entry name" value="EAL domain-like"/>
    <property type="match status" value="1"/>
</dbReference>
<dbReference type="EMBL" id="JAYGHX010000007">
    <property type="protein sequence ID" value="MEA5391936.1"/>
    <property type="molecule type" value="Genomic_DNA"/>
</dbReference>
<protein>
    <recommendedName>
        <fullName evidence="1">EAL domain-containing protein</fullName>
    </recommendedName>
</protein>
<keyword evidence="3" id="KW-1185">Reference proteome</keyword>
<sequence>MERPEELGYLLRCGCPAFQGYLFSHPLSAEAFEDLLRKGRRLGPVAGGEPAAVPLP</sequence>